<keyword evidence="1" id="KW-0812">Transmembrane</keyword>
<dbReference type="EMBL" id="BMJE01000004">
    <property type="protein sequence ID" value="GGB77852.1"/>
    <property type="molecule type" value="Genomic_DNA"/>
</dbReference>
<gene>
    <name evidence="2" type="ORF">GCM10007424_17420</name>
</gene>
<organism evidence="2 3">
    <name type="scientific">Flavobacterium suaedae</name>
    <dbReference type="NCBI Taxonomy" id="1767027"/>
    <lineage>
        <taxon>Bacteria</taxon>
        <taxon>Pseudomonadati</taxon>
        <taxon>Bacteroidota</taxon>
        <taxon>Flavobacteriia</taxon>
        <taxon>Flavobacteriales</taxon>
        <taxon>Flavobacteriaceae</taxon>
        <taxon>Flavobacterium</taxon>
    </lineage>
</organism>
<keyword evidence="1" id="KW-1133">Transmembrane helix</keyword>
<dbReference type="InterPro" id="IPR056918">
    <property type="entry name" value="8xMP"/>
</dbReference>
<name>A0ABQ1JVJ4_9FLAO</name>
<evidence type="ECO:0000313" key="2">
    <source>
        <dbReference type="EMBL" id="GGB77852.1"/>
    </source>
</evidence>
<reference evidence="3" key="1">
    <citation type="journal article" date="2019" name="Int. J. Syst. Evol. Microbiol.">
        <title>The Global Catalogue of Microorganisms (GCM) 10K type strain sequencing project: providing services to taxonomists for standard genome sequencing and annotation.</title>
        <authorList>
            <consortium name="The Broad Institute Genomics Platform"/>
            <consortium name="The Broad Institute Genome Sequencing Center for Infectious Disease"/>
            <person name="Wu L."/>
            <person name="Ma J."/>
        </authorList>
    </citation>
    <scope>NUCLEOTIDE SEQUENCE [LARGE SCALE GENOMIC DNA]</scope>
    <source>
        <strain evidence="3">CGMCC 1.15461</strain>
    </source>
</reference>
<feature type="transmembrane region" description="Helical" evidence="1">
    <location>
        <begin position="77"/>
        <end position="96"/>
    </location>
</feature>
<evidence type="ECO:0000313" key="3">
    <source>
        <dbReference type="Proteomes" id="UP000615760"/>
    </source>
</evidence>
<feature type="transmembrane region" description="Helical" evidence="1">
    <location>
        <begin position="210"/>
        <end position="234"/>
    </location>
</feature>
<protein>
    <submittedName>
        <fullName evidence="2">Uncharacterized protein</fullName>
    </submittedName>
</protein>
<comment type="caution">
    <text evidence="2">The sequence shown here is derived from an EMBL/GenBank/DDBJ whole genome shotgun (WGS) entry which is preliminary data.</text>
</comment>
<sequence length="270" mass="32224">MFNKNSVSYNNTYVNTDSNDTLSIKERYKILIAARNFHYENFNKWMSYFYVMIASIILGFSYIISKGNPNYQEKLKSELLVLSLAGFIISLLWYWANKGYYYWNINFITLINYYEEKLLKFAPHERVYFVFANKSTQNNYLSPISGANFSTSKISILLSFFFSWFFGFYFLYMLLRHCYSLLLKLSKEKCLDVFLEKCLSDSFYKVLKNVLNLLLSYIEFIWIPVFVALTIFYLSGILGRYFLFSYHKHFPDLRIKTIESEYVSRGNFNT</sequence>
<proteinExistence type="predicted"/>
<dbReference type="Proteomes" id="UP000615760">
    <property type="component" value="Unassembled WGS sequence"/>
</dbReference>
<feature type="transmembrane region" description="Helical" evidence="1">
    <location>
        <begin position="45"/>
        <end position="65"/>
    </location>
</feature>
<dbReference type="RefSeq" id="WP_188620889.1">
    <property type="nucleotide sequence ID" value="NZ_BMJE01000004.1"/>
</dbReference>
<evidence type="ECO:0000256" key="1">
    <source>
        <dbReference type="SAM" id="Phobius"/>
    </source>
</evidence>
<dbReference type="Pfam" id="PF24838">
    <property type="entry name" value="8xMP"/>
    <property type="match status" value="1"/>
</dbReference>
<feature type="transmembrane region" description="Helical" evidence="1">
    <location>
        <begin position="154"/>
        <end position="175"/>
    </location>
</feature>
<keyword evidence="3" id="KW-1185">Reference proteome</keyword>
<keyword evidence="1" id="KW-0472">Membrane</keyword>
<accession>A0ABQ1JVJ4</accession>